<dbReference type="InterPro" id="IPR006719">
    <property type="entry name" value="DEC-1_N"/>
</dbReference>
<dbReference type="InterPro" id="IPR006720">
    <property type="entry name" value="DEC-1_C"/>
</dbReference>
<dbReference type="GO" id="GO:0005213">
    <property type="term" value="F:structural constituent of egg chorion"/>
    <property type="evidence" value="ECO:0007669"/>
    <property type="project" value="InterPro"/>
</dbReference>
<keyword evidence="6" id="KW-1185">Reference proteome</keyword>
<sequence>MRSHSQMLLLLALLGVQVAVHVSGQSPAEAQPQATVTSGSDATQALDEIEQEAARTKANESTQFIRPRFPTQDEMLSQMGPPIQPFSTNLPALDAFYMMFPALGSLLRWGSVFPMGSLLGAVPDTLLQPTGAASKVVLVLADDAAAKTRVPRQDSPPPPPNPLDWAANVGQMITNMQANPLLPPMPLDATLGAPLQSLLPLGSLTGILGQAAPAPAVSADPPPPPAPVPDTPAPAPASPPFSAFDPANLGQSITSMLSQAPPNFLSQMPAVPQIPQLQQFAQFLPQIPGLSQAPVGQASDISEVRVRPEIPYVTGTPQMKIKTALEKEQDRRREQEMDQEQDQERVPLLWFRLPVGHDRNTQGKPIEDLRVEAKLKAFERQVITELKMLQQIERMAKEMRTSAATGTAAQSSDYQLNYPLNHTPVHKITRADIEQALRDDYVRRLVQKEAQRRGFINRKTGGYKRQAFAEDKNLSKEEIVQIMAYAYRMANEQMAEAEKSKQDKIYAAYRSPAERQWSEDQAKKQEIQQPRQMIQQNPLMMPQHQQMVQQNQMIQQSPMMMQQRQWSEEQTKIQQERQWTEEQAKQQAIQQNNMMMQQQRQWSEEQAKIQQEEQAKQQAIQQNNMMMQQQRQWSEEQAKIQQNPTMMQQRQWSEDQAKQQQHMMQQQRQWTEEQAMQQAIAQQQAGIQQGPMMMQRQWAEEEAKALQDQQTMQQRQWDERQWADEKAKAQQQQSLQMGQTPIQMDQAPILQQMHQQPMMQQRMEQLLTHNPPTNLGQPAGDEDPEDATMLGEAGPQMAENEGTARHKVDPLGLGGNKRKKSKSRRPAVVNYYYPAPQPQPQYQVPQYQVPQYQVPQYQAPSYGTSYGGGGYGSNAYGSGGYAANSYQRAAVGNEEVDDMLRRHQTLARTIAQPAASQEEKQQEQKTTTTSTTTTSTTTTTEAPPALEEQPLSEQRIHKRLAAFHRVKGSNATPKGCGCGRLDCLCGRSCQCGASAPTVSAAACQCRAGRRRSRRSAEYGTLETIDEGSLNELRREYKMGLKEITLSPDEDPAEALMRYNAASIREALERASQVPLEIGGDEYADGMTHEQQSEVAGEPIQEEEPQYQSQYNHQDFVRLTTAAPETTTEAPATTTEATEAPPAESTTSAPQSPHQLTKDEEIHNLHTVVHHLKQEFIRLSARCQLQSNLAVDDKEKKATKALEEEKVKEEVAEKDGKREEDSKNEVTQPEPETEQDPEPDSEPEEQEESTKAEQETQSPSPKSSQQANAIAKVDGQKATAEAVASASSSSASAVSPNQGETYNEENSWQRILANRGYDTEYLTKDLEVAKGPTYEEYTDMQADGATDPTDATDDDPSKAKRNASLDGKQQAQLLNAALNSQTGDSSAEPSTTPTPYAMRGKFVRRRSTRRSHQVQPSDEGWTRSTRQARQPPRVYPKKVVAPKKKVSTKVTTRASVSTTKLDRLVDVLNDLLRLQLQRERKSLGASPVQSNSLSRVAKSPSKVIKRKRLRRRQQSVPSTARVITRSPPAQNPKA</sequence>
<dbReference type="eggNOG" id="ENOG502QPW2">
    <property type="taxonomic scope" value="Eukaryota"/>
</dbReference>
<gene>
    <name evidence="5" type="primary">Dana\GF21246</name>
    <name evidence="5" type="synonym">dana_GLEANR_4461</name>
    <name evidence="5" type="ORF">GF21246</name>
</gene>
<dbReference type="GeneID" id="6503930"/>
<dbReference type="KEGG" id="dan:6503930"/>
<feature type="domain" description="Dec-1 protein C-terminal" evidence="4">
    <location>
        <begin position="781"/>
        <end position="911"/>
    </location>
</feature>
<name>B3MRA8_DROAN</name>
<dbReference type="GO" id="GO:0042600">
    <property type="term" value="C:egg chorion"/>
    <property type="evidence" value="ECO:0007669"/>
    <property type="project" value="InterPro"/>
</dbReference>
<feature type="signal peptide" evidence="2">
    <location>
        <begin position="1"/>
        <end position="19"/>
    </location>
</feature>
<feature type="region of interest" description="Disordered" evidence="1">
    <location>
        <begin position="1326"/>
        <end position="1441"/>
    </location>
</feature>
<dbReference type="GO" id="GO:0005576">
    <property type="term" value="C:extracellular region"/>
    <property type="evidence" value="ECO:0007669"/>
    <property type="project" value="InterPro"/>
</dbReference>
<feature type="domain" description="DEC-1 protein N-terminal" evidence="3">
    <location>
        <begin position="98"/>
        <end position="499"/>
    </location>
</feature>
<feature type="chain" id="PRO_5006454911" description="Defective chorion 1" evidence="2">
    <location>
        <begin position="20"/>
        <end position="1533"/>
    </location>
</feature>
<reference evidence="5 6" key="1">
    <citation type="journal article" date="2007" name="Nature">
        <title>Evolution of genes and genomes on the Drosophila phylogeny.</title>
        <authorList>
            <consortium name="Drosophila 12 Genomes Consortium"/>
            <person name="Clark A.G."/>
            <person name="Eisen M.B."/>
            <person name="Smith D.R."/>
            <person name="Bergman C.M."/>
            <person name="Oliver B."/>
            <person name="Markow T.A."/>
            <person name="Kaufman T.C."/>
            <person name="Kellis M."/>
            <person name="Gelbart W."/>
            <person name="Iyer V.N."/>
            <person name="Pollard D.A."/>
            <person name="Sackton T.B."/>
            <person name="Larracuente A.M."/>
            <person name="Singh N.D."/>
            <person name="Abad J.P."/>
            <person name="Abt D.N."/>
            <person name="Adryan B."/>
            <person name="Aguade M."/>
            <person name="Akashi H."/>
            <person name="Anderson W.W."/>
            <person name="Aquadro C.F."/>
            <person name="Ardell D.H."/>
            <person name="Arguello R."/>
            <person name="Artieri C.G."/>
            <person name="Barbash D.A."/>
            <person name="Barker D."/>
            <person name="Barsanti P."/>
            <person name="Batterham P."/>
            <person name="Batzoglou S."/>
            <person name="Begun D."/>
            <person name="Bhutkar A."/>
            <person name="Blanco E."/>
            <person name="Bosak S.A."/>
            <person name="Bradley R.K."/>
            <person name="Brand A.D."/>
            <person name="Brent M.R."/>
            <person name="Brooks A.N."/>
            <person name="Brown R.H."/>
            <person name="Butlin R.K."/>
            <person name="Caggese C."/>
            <person name="Calvi B.R."/>
            <person name="Bernardo de Carvalho A."/>
            <person name="Caspi A."/>
            <person name="Castrezana S."/>
            <person name="Celniker S.E."/>
            <person name="Chang J.L."/>
            <person name="Chapple C."/>
            <person name="Chatterji S."/>
            <person name="Chinwalla A."/>
            <person name="Civetta A."/>
            <person name="Clifton S.W."/>
            <person name="Comeron J.M."/>
            <person name="Costello J.C."/>
            <person name="Coyne J.A."/>
            <person name="Daub J."/>
            <person name="David R.G."/>
            <person name="Delcher A.L."/>
            <person name="Delehaunty K."/>
            <person name="Do C.B."/>
            <person name="Ebling H."/>
            <person name="Edwards K."/>
            <person name="Eickbush T."/>
            <person name="Evans J.D."/>
            <person name="Filipski A."/>
            <person name="Findeiss S."/>
            <person name="Freyhult E."/>
            <person name="Fulton L."/>
            <person name="Fulton R."/>
            <person name="Garcia A.C."/>
            <person name="Gardiner A."/>
            <person name="Garfield D.A."/>
            <person name="Garvin B.E."/>
            <person name="Gibson G."/>
            <person name="Gilbert D."/>
            <person name="Gnerre S."/>
            <person name="Godfrey J."/>
            <person name="Good R."/>
            <person name="Gotea V."/>
            <person name="Gravely B."/>
            <person name="Greenberg A.J."/>
            <person name="Griffiths-Jones S."/>
            <person name="Gross S."/>
            <person name="Guigo R."/>
            <person name="Gustafson E.A."/>
            <person name="Haerty W."/>
            <person name="Hahn M.W."/>
            <person name="Halligan D.L."/>
            <person name="Halpern A.L."/>
            <person name="Halter G.M."/>
            <person name="Han M.V."/>
            <person name="Heger A."/>
            <person name="Hillier L."/>
            <person name="Hinrichs A.S."/>
            <person name="Holmes I."/>
            <person name="Hoskins R.A."/>
            <person name="Hubisz M.J."/>
            <person name="Hultmark D."/>
            <person name="Huntley M.A."/>
            <person name="Jaffe D.B."/>
            <person name="Jagadeeshan S."/>
            <person name="Jeck W.R."/>
            <person name="Johnson J."/>
            <person name="Jones C.D."/>
            <person name="Jordan W.C."/>
            <person name="Karpen G.H."/>
            <person name="Kataoka E."/>
            <person name="Keightley P.D."/>
            <person name="Kheradpour P."/>
            <person name="Kirkness E.F."/>
            <person name="Koerich L.B."/>
            <person name="Kristiansen K."/>
            <person name="Kudrna D."/>
            <person name="Kulathinal R.J."/>
            <person name="Kumar S."/>
            <person name="Kwok R."/>
            <person name="Lander E."/>
            <person name="Langley C.H."/>
            <person name="Lapoint R."/>
            <person name="Lazzaro B.P."/>
            <person name="Lee S.J."/>
            <person name="Levesque L."/>
            <person name="Li R."/>
            <person name="Lin C.F."/>
            <person name="Lin M.F."/>
            <person name="Lindblad-Toh K."/>
            <person name="Llopart A."/>
            <person name="Long M."/>
            <person name="Low L."/>
            <person name="Lozovsky E."/>
            <person name="Lu J."/>
            <person name="Luo M."/>
            <person name="Machado C.A."/>
            <person name="Makalowski W."/>
            <person name="Marzo M."/>
            <person name="Matsuda M."/>
            <person name="Matzkin L."/>
            <person name="McAllister B."/>
            <person name="McBride C.S."/>
            <person name="McKernan B."/>
            <person name="McKernan K."/>
            <person name="Mendez-Lago M."/>
            <person name="Minx P."/>
            <person name="Mollenhauer M.U."/>
            <person name="Montooth K."/>
            <person name="Mount S.M."/>
            <person name="Mu X."/>
            <person name="Myers E."/>
            <person name="Negre B."/>
            <person name="Newfeld S."/>
            <person name="Nielsen R."/>
            <person name="Noor M.A."/>
            <person name="O'Grady P."/>
            <person name="Pachter L."/>
            <person name="Papaceit M."/>
            <person name="Parisi M.J."/>
            <person name="Parisi M."/>
            <person name="Parts L."/>
            <person name="Pedersen J.S."/>
            <person name="Pesole G."/>
            <person name="Phillippy A.M."/>
            <person name="Ponting C.P."/>
            <person name="Pop M."/>
            <person name="Porcelli D."/>
            <person name="Powell J.R."/>
            <person name="Prohaska S."/>
            <person name="Pruitt K."/>
            <person name="Puig M."/>
            <person name="Quesneville H."/>
            <person name="Ram K.R."/>
            <person name="Rand D."/>
            <person name="Rasmussen M.D."/>
            <person name="Reed L.K."/>
            <person name="Reenan R."/>
            <person name="Reily A."/>
            <person name="Remington K.A."/>
            <person name="Rieger T.T."/>
            <person name="Ritchie M.G."/>
            <person name="Robin C."/>
            <person name="Rogers Y.H."/>
            <person name="Rohde C."/>
            <person name="Rozas J."/>
            <person name="Rubenfield M.J."/>
            <person name="Ruiz A."/>
            <person name="Russo S."/>
            <person name="Salzberg S.L."/>
            <person name="Sanchez-Gracia A."/>
            <person name="Saranga D.J."/>
            <person name="Sato H."/>
            <person name="Schaeffer S.W."/>
            <person name="Schatz M.C."/>
            <person name="Schlenke T."/>
            <person name="Schwartz R."/>
            <person name="Segarra C."/>
            <person name="Singh R.S."/>
            <person name="Sirot L."/>
            <person name="Sirota M."/>
            <person name="Sisneros N.B."/>
            <person name="Smith C.D."/>
            <person name="Smith T.F."/>
            <person name="Spieth J."/>
            <person name="Stage D.E."/>
            <person name="Stark A."/>
            <person name="Stephan W."/>
            <person name="Strausberg R.L."/>
            <person name="Strempel S."/>
            <person name="Sturgill D."/>
            <person name="Sutton G."/>
            <person name="Sutton G.G."/>
            <person name="Tao W."/>
            <person name="Teichmann S."/>
            <person name="Tobari Y.N."/>
            <person name="Tomimura Y."/>
            <person name="Tsolas J.M."/>
            <person name="Valente V.L."/>
            <person name="Venter E."/>
            <person name="Venter J.C."/>
            <person name="Vicario S."/>
            <person name="Vieira F.G."/>
            <person name="Vilella A.J."/>
            <person name="Villasante A."/>
            <person name="Walenz B."/>
            <person name="Wang J."/>
            <person name="Wasserman M."/>
            <person name="Watts T."/>
            <person name="Wilson D."/>
            <person name="Wilson R.K."/>
            <person name="Wing R.A."/>
            <person name="Wolfner M.F."/>
            <person name="Wong A."/>
            <person name="Wong G.K."/>
            <person name="Wu C.I."/>
            <person name="Wu G."/>
            <person name="Yamamoto D."/>
            <person name="Yang H.P."/>
            <person name="Yang S.P."/>
            <person name="Yorke J.A."/>
            <person name="Yoshida K."/>
            <person name="Zdobnov E."/>
            <person name="Zhang P."/>
            <person name="Zhang Y."/>
            <person name="Zimin A.V."/>
            <person name="Baldwin J."/>
            <person name="Abdouelleil A."/>
            <person name="Abdulkadir J."/>
            <person name="Abebe A."/>
            <person name="Abera B."/>
            <person name="Abreu J."/>
            <person name="Acer S.C."/>
            <person name="Aftuck L."/>
            <person name="Alexander A."/>
            <person name="An P."/>
            <person name="Anderson E."/>
            <person name="Anderson S."/>
            <person name="Arachi H."/>
            <person name="Azer M."/>
            <person name="Bachantsang P."/>
            <person name="Barry A."/>
            <person name="Bayul T."/>
            <person name="Berlin A."/>
            <person name="Bessette D."/>
            <person name="Bloom T."/>
            <person name="Blye J."/>
            <person name="Boguslavskiy L."/>
            <person name="Bonnet C."/>
            <person name="Boukhgalter B."/>
            <person name="Bourzgui I."/>
            <person name="Brown A."/>
            <person name="Cahill P."/>
            <person name="Channer S."/>
            <person name="Cheshatsang Y."/>
            <person name="Chuda L."/>
            <person name="Citroen M."/>
            <person name="Collymore A."/>
            <person name="Cooke P."/>
            <person name="Costello M."/>
            <person name="D'Aco K."/>
            <person name="Daza R."/>
            <person name="De Haan G."/>
            <person name="DeGray S."/>
            <person name="DeMaso C."/>
            <person name="Dhargay N."/>
            <person name="Dooley K."/>
            <person name="Dooley E."/>
            <person name="Doricent M."/>
            <person name="Dorje P."/>
            <person name="Dorjee K."/>
            <person name="Dupes A."/>
            <person name="Elong R."/>
            <person name="Falk J."/>
            <person name="Farina A."/>
            <person name="Faro S."/>
            <person name="Ferguson D."/>
            <person name="Fisher S."/>
            <person name="Foley C.D."/>
            <person name="Franke A."/>
            <person name="Friedrich D."/>
            <person name="Gadbois L."/>
            <person name="Gearin G."/>
            <person name="Gearin C.R."/>
            <person name="Giannoukos G."/>
            <person name="Goode T."/>
            <person name="Graham J."/>
            <person name="Grandbois E."/>
            <person name="Grewal S."/>
            <person name="Gyaltsen K."/>
            <person name="Hafez N."/>
            <person name="Hagos B."/>
            <person name="Hall J."/>
            <person name="Henson C."/>
            <person name="Hollinger A."/>
            <person name="Honan T."/>
            <person name="Huard M.D."/>
            <person name="Hughes L."/>
            <person name="Hurhula B."/>
            <person name="Husby M.E."/>
            <person name="Kamat A."/>
            <person name="Kanga B."/>
            <person name="Kashin S."/>
            <person name="Khazanovich D."/>
            <person name="Kisner P."/>
            <person name="Lance K."/>
            <person name="Lara M."/>
            <person name="Lee W."/>
            <person name="Lennon N."/>
            <person name="Letendre F."/>
            <person name="LeVine R."/>
            <person name="Lipovsky A."/>
            <person name="Liu X."/>
            <person name="Liu J."/>
            <person name="Liu S."/>
            <person name="Lokyitsang T."/>
            <person name="Lokyitsang Y."/>
            <person name="Lubonja R."/>
            <person name="Lui A."/>
            <person name="MacDonald P."/>
            <person name="Magnisalis V."/>
            <person name="Maru K."/>
            <person name="Matthews C."/>
            <person name="McCusker W."/>
            <person name="McDonough S."/>
            <person name="Mehta T."/>
            <person name="Meldrim J."/>
            <person name="Meneus L."/>
            <person name="Mihai O."/>
            <person name="Mihalev A."/>
            <person name="Mihova T."/>
            <person name="Mittelman R."/>
            <person name="Mlenga V."/>
            <person name="Montmayeur A."/>
            <person name="Mulrain L."/>
            <person name="Navidi A."/>
            <person name="Naylor J."/>
            <person name="Negash T."/>
            <person name="Nguyen T."/>
            <person name="Nguyen N."/>
            <person name="Nicol R."/>
            <person name="Norbu C."/>
            <person name="Norbu N."/>
            <person name="Novod N."/>
            <person name="O'Neill B."/>
            <person name="Osman S."/>
            <person name="Markiewicz E."/>
            <person name="Oyono O.L."/>
            <person name="Patti C."/>
            <person name="Phunkhang P."/>
            <person name="Pierre F."/>
            <person name="Priest M."/>
            <person name="Raghuraman S."/>
            <person name="Rege F."/>
            <person name="Reyes R."/>
            <person name="Rise C."/>
            <person name="Rogov P."/>
            <person name="Ross K."/>
            <person name="Ryan E."/>
            <person name="Settipalli S."/>
            <person name="Shea T."/>
            <person name="Sherpa N."/>
            <person name="Shi L."/>
            <person name="Shih D."/>
            <person name="Sparrow T."/>
            <person name="Spaulding J."/>
            <person name="Stalker J."/>
            <person name="Stange-Thomann N."/>
            <person name="Stavropoulos S."/>
            <person name="Stone C."/>
            <person name="Strader C."/>
            <person name="Tesfaye S."/>
            <person name="Thomson T."/>
            <person name="Thoulutsang Y."/>
            <person name="Thoulutsang D."/>
            <person name="Topham K."/>
            <person name="Topping I."/>
            <person name="Tsamla T."/>
            <person name="Vassiliev H."/>
            <person name="Vo A."/>
            <person name="Wangchuk T."/>
            <person name="Wangdi T."/>
            <person name="Weiand M."/>
            <person name="Wilkinson J."/>
            <person name="Wilson A."/>
            <person name="Yadav S."/>
            <person name="Young G."/>
            <person name="Yu Q."/>
            <person name="Zembek L."/>
            <person name="Zhong D."/>
            <person name="Zimmer A."/>
            <person name="Zwirko Z."/>
            <person name="Jaffe D.B."/>
            <person name="Alvarez P."/>
            <person name="Brockman W."/>
            <person name="Butler J."/>
            <person name="Chin C."/>
            <person name="Gnerre S."/>
            <person name="Grabherr M."/>
            <person name="Kleber M."/>
            <person name="Mauceli E."/>
            <person name="MacCallum I."/>
        </authorList>
    </citation>
    <scope>NUCLEOTIDE SEQUENCE [LARGE SCALE GENOMIC DNA]</scope>
    <source>
        <strain evidence="6">Tucson 14024-0371.13</strain>
    </source>
</reference>
<dbReference type="STRING" id="7217.B3MRA8"/>
<evidence type="ECO:0000313" key="6">
    <source>
        <dbReference type="Proteomes" id="UP000007801"/>
    </source>
</evidence>
<feature type="region of interest" description="Disordered" evidence="1">
    <location>
        <begin position="213"/>
        <end position="243"/>
    </location>
</feature>
<feature type="compositionally biased region" description="Low complexity" evidence="1">
    <location>
        <begin position="1277"/>
        <end position="1294"/>
    </location>
</feature>
<feature type="region of interest" description="Disordered" evidence="1">
    <location>
        <begin position="1124"/>
        <end position="1154"/>
    </location>
</feature>
<keyword evidence="2" id="KW-0732">Signal</keyword>
<feature type="region of interest" description="Disordered" evidence="1">
    <location>
        <begin position="1479"/>
        <end position="1533"/>
    </location>
</feature>
<feature type="region of interest" description="Disordered" evidence="1">
    <location>
        <begin position="910"/>
        <end position="951"/>
    </location>
</feature>
<feature type="compositionally biased region" description="Acidic residues" evidence="1">
    <location>
        <begin position="1230"/>
        <end position="1246"/>
    </location>
</feature>
<feature type="region of interest" description="Disordered" evidence="1">
    <location>
        <begin position="770"/>
        <end position="825"/>
    </location>
</feature>
<evidence type="ECO:0000313" key="5">
    <source>
        <dbReference type="EMBL" id="EDV34313.2"/>
    </source>
</evidence>
<feature type="compositionally biased region" description="Basic residues" evidence="1">
    <location>
        <begin position="1502"/>
        <end position="1512"/>
    </location>
</feature>
<accession>B3MRA8</accession>
<feature type="compositionally biased region" description="Polar residues" evidence="1">
    <location>
        <begin position="1366"/>
        <end position="1393"/>
    </location>
</feature>
<feature type="compositionally biased region" description="Polar residues" evidence="1">
    <location>
        <begin position="1295"/>
        <end position="1305"/>
    </location>
</feature>
<feature type="region of interest" description="Disordered" evidence="1">
    <location>
        <begin position="1195"/>
        <end position="1305"/>
    </location>
</feature>
<dbReference type="Pfam" id="PF04626">
    <property type="entry name" value="DEC-1_C"/>
    <property type="match status" value="1"/>
</dbReference>
<evidence type="ECO:0000256" key="1">
    <source>
        <dbReference type="SAM" id="MobiDB-lite"/>
    </source>
</evidence>
<dbReference type="Proteomes" id="UP000007801">
    <property type="component" value="Unassembled WGS sequence"/>
</dbReference>
<dbReference type="InParanoid" id="B3MRA8"/>
<evidence type="ECO:0000259" key="4">
    <source>
        <dbReference type="Pfam" id="PF04626"/>
    </source>
</evidence>
<proteinExistence type="predicted"/>
<dbReference type="FunCoup" id="B3MRA8">
    <property type="interactions" value="23"/>
</dbReference>
<dbReference type="InterPro" id="IPR006718">
    <property type="entry name" value="DEC-1_REPEAT"/>
</dbReference>
<dbReference type="Pfam" id="PF04625">
    <property type="entry name" value="DEC-1_N"/>
    <property type="match status" value="1"/>
</dbReference>
<feature type="compositionally biased region" description="Basic residues" evidence="1">
    <location>
        <begin position="816"/>
        <end position="825"/>
    </location>
</feature>
<protein>
    <recommendedName>
        <fullName evidence="7">Defective chorion 1</fullName>
    </recommendedName>
</protein>
<dbReference type="EMBL" id="CH902622">
    <property type="protein sequence ID" value="EDV34313.2"/>
    <property type="molecule type" value="Genomic_DNA"/>
</dbReference>
<dbReference type="GO" id="GO:0007304">
    <property type="term" value="P:chorion-containing eggshell formation"/>
    <property type="evidence" value="ECO:0007669"/>
    <property type="project" value="InterPro"/>
</dbReference>
<evidence type="ECO:0000259" key="3">
    <source>
        <dbReference type="Pfam" id="PF04625"/>
    </source>
</evidence>
<feature type="compositionally biased region" description="Basic residues" evidence="1">
    <location>
        <begin position="1400"/>
        <end position="1411"/>
    </location>
</feature>
<feature type="compositionally biased region" description="Pro residues" evidence="1">
    <location>
        <begin position="220"/>
        <end position="239"/>
    </location>
</feature>
<dbReference type="Pfam" id="PF04624">
    <property type="entry name" value="Dec-1"/>
    <property type="match status" value="4"/>
</dbReference>
<feature type="compositionally biased region" description="Low complexity" evidence="1">
    <location>
        <begin position="924"/>
        <end position="951"/>
    </location>
</feature>
<feature type="compositionally biased region" description="Polar residues" evidence="1">
    <location>
        <begin position="1257"/>
        <end position="1267"/>
    </location>
</feature>
<evidence type="ECO:0008006" key="7">
    <source>
        <dbReference type="Google" id="ProtNLM"/>
    </source>
</evidence>
<feature type="compositionally biased region" description="Basic and acidic residues" evidence="1">
    <location>
        <begin position="1195"/>
        <end position="1223"/>
    </location>
</feature>
<dbReference type="OrthoDB" id="8070541at2759"/>
<dbReference type="HOGENOM" id="CLU_240011_0_0_1"/>
<feature type="compositionally biased region" description="Low complexity" evidence="1">
    <location>
        <begin position="1124"/>
        <end position="1149"/>
    </location>
</feature>
<evidence type="ECO:0000256" key="2">
    <source>
        <dbReference type="SAM" id="SignalP"/>
    </source>
</evidence>
<organism evidence="5 6">
    <name type="scientific">Drosophila ananassae</name>
    <name type="common">Fruit fly</name>
    <dbReference type="NCBI Taxonomy" id="7217"/>
    <lineage>
        <taxon>Eukaryota</taxon>
        <taxon>Metazoa</taxon>
        <taxon>Ecdysozoa</taxon>
        <taxon>Arthropoda</taxon>
        <taxon>Hexapoda</taxon>
        <taxon>Insecta</taxon>
        <taxon>Pterygota</taxon>
        <taxon>Neoptera</taxon>
        <taxon>Endopterygota</taxon>
        <taxon>Diptera</taxon>
        <taxon>Brachycera</taxon>
        <taxon>Muscomorpha</taxon>
        <taxon>Ephydroidea</taxon>
        <taxon>Drosophilidae</taxon>
        <taxon>Drosophila</taxon>
        <taxon>Sophophora</taxon>
    </lineage>
</organism>